<feature type="transmembrane region" description="Helical" evidence="1">
    <location>
        <begin position="275"/>
        <end position="297"/>
    </location>
</feature>
<reference evidence="4 7" key="2">
    <citation type="journal article" date="2019" name="Science, e1252229">
        <title>Invertible promoters mediate bacterial phase variation, antibiotic resistance, and host adaptation in the gut.</title>
        <authorList>
            <person name="Jiang X."/>
            <person name="Hall A.B."/>
            <person name="Arthur T.D."/>
            <person name="Plichta D.R."/>
            <person name="Covington C.T."/>
            <person name="Poyet M."/>
            <person name="Crothers J."/>
            <person name="Moses P.L."/>
            <person name="Tolonen A.C."/>
            <person name="Vlamakis H."/>
            <person name="Alm E.J."/>
            <person name="Xavier R.J."/>
        </authorList>
    </citation>
    <scope>NUCLEOTIDE SEQUENCE [LARGE SCALE GENOMIC DNA]</scope>
    <source>
        <strain evidence="7">bf_0095</strain>
        <strain evidence="4">Bf_0095</strain>
    </source>
</reference>
<name>A0A412P9M2_9BACE</name>
<dbReference type="Pfam" id="PF14897">
    <property type="entry name" value="EpsG"/>
    <property type="match status" value="1"/>
</dbReference>
<comment type="caution">
    <text evidence="3">The sequence shown here is derived from an EMBL/GenBank/DDBJ whole genome shotgun (WGS) entry which is preliminary data.</text>
</comment>
<dbReference type="InterPro" id="IPR049458">
    <property type="entry name" value="EpsG-like"/>
</dbReference>
<dbReference type="Proteomes" id="UP000291191">
    <property type="component" value="Unassembled WGS sequence"/>
</dbReference>
<feature type="transmembrane region" description="Helical" evidence="1">
    <location>
        <begin position="240"/>
        <end position="263"/>
    </location>
</feature>
<keyword evidence="7" id="KW-1185">Reference proteome</keyword>
<dbReference type="EMBL" id="QRPE01000002">
    <property type="protein sequence ID" value="RHL95858.1"/>
    <property type="molecule type" value="Genomic_DNA"/>
</dbReference>
<accession>A0A412P9M2</accession>
<dbReference type="RefSeq" id="WP_115503256.1">
    <property type="nucleotide sequence ID" value="NZ_CABMMK010000006.1"/>
</dbReference>
<keyword evidence="1" id="KW-0472">Membrane</keyword>
<reference evidence="5 6" key="1">
    <citation type="submission" date="2018-08" db="EMBL/GenBank/DDBJ databases">
        <title>A genome reference for cultivated species of the human gut microbiota.</title>
        <authorList>
            <person name="Zou Y."/>
            <person name="Xue W."/>
            <person name="Luo G."/>
        </authorList>
    </citation>
    <scope>NUCLEOTIDE SEQUENCE [LARGE SCALE GENOMIC DNA]</scope>
    <source>
        <strain evidence="2 5">AF19-10AC</strain>
        <strain evidence="3 6">AF36-16BH</strain>
    </source>
</reference>
<protein>
    <submittedName>
        <fullName evidence="3">EpsG family protein</fullName>
    </submittedName>
</protein>
<evidence type="ECO:0000313" key="3">
    <source>
        <dbReference type="EMBL" id="RHL95858.1"/>
    </source>
</evidence>
<evidence type="ECO:0000313" key="6">
    <source>
        <dbReference type="Proteomes" id="UP000285013"/>
    </source>
</evidence>
<evidence type="ECO:0000256" key="1">
    <source>
        <dbReference type="SAM" id="Phobius"/>
    </source>
</evidence>
<feature type="transmembrane region" description="Helical" evidence="1">
    <location>
        <begin position="124"/>
        <end position="151"/>
    </location>
</feature>
<feature type="transmembrane region" description="Helical" evidence="1">
    <location>
        <begin position="35"/>
        <end position="52"/>
    </location>
</feature>
<keyword evidence="1" id="KW-1133">Transmembrane helix</keyword>
<dbReference type="AlphaFoldDB" id="A0A412P9M2"/>
<feature type="transmembrane region" description="Helical" evidence="1">
    <location>
        <begin position="328"/>
        <end position="349"/>
    </location>
</feature>
<evidence type="ECO:0000313" key="5">
    <source>
        <dbReference type="Proteomes" id="UP000284772"/>
    </source>
</evidence>
<feature type="transmembrane region" description="Helical" evidence="1">
    <location>
        <begin position="6"/>
        <end position="23"/>
    </location>
</feature>
<sequence>MLILYKTQIVLIICYILSLFLFIKNPLKNQWGSSNKVILICIGIFLIVAAVTRPEETADTDNYIYGFTRGVVSGRMEPMFSLIVTISRLFSDPVVVGFSIFAGLSIIARLYNIKKYSVNIYASIMIYLSYCYIAQDIVAIRSGVASALLLVAVDYKFQEKYKYMFFVICIATLFHYTALIFVILFFINTEKKQRLIYLSLLIGCYLLYYIDFDIRVFFPYLQYLTFLEYNLSSYSNSTEVVFGTLNGPQILRITTCLFFWIFIDRIFRKNMYSLMYLKIFTISLCMYPLFSSINTMGGRMYEIFSSAEAISLPICFAGVFDKPFLGKIAIIIYASYFFFVSINSFAYWAPHLF</sequence>
<dbReference type="EMBL" id="RCXO01000023">
    <property type="protein sequence ID" value="RYT78751.1"/>
    <property type="molecule type" value="Genomic_DNA"/>
</dbReference>
<evidence type="ECO:0000313" key="4">
    <source>
        <dbReference type="EMBL" id="RYT78751.1"/>
    </source>
</evidence>
<dbReference type="Proteomes" id="UP000284772">
    <property type="component" value="Unassembled WGS sequence"/>
</dbReference>
<organism evidence="3 6">
    <name type="scientific">Bacteroides intestinalis</name>
    <dbReference type="NCBI Taxonomy" id="329854"/>
    <lineage>
        <taxon>Bacteria</taxon>
        <taxon>Pseudomonadati</taxon>
        <taxon>Bacteroidota</taxon>
        <taxon>Bacteroidia</taxon>
        <taxon>Bacteroidales</taxon>
        <taxon>Bacteroidaceae</taxon>
        <taxon>Bacteroides</taxon>
    </lineage>
</organism>
<feature type="transmembrane region" description="Helical" evidence="1">
    <location>
        <begin position="94"/>
        <end position="112"/>
    </location>
</feature>
<keyword evidence="1" id="KW-0812">Transmembrane</keyword>
<gene>
    <name evidence="2" type="ORF">DWX27_09270</name>
    <name evidence="3" type="ORF">DWZ95_03305</name>
    <name evidence="4" type="ORF">EAJ06_16645</name>
</gene>
<dbReference type="OrthoDB" id="6631730at2"/>
<evidence type="ECO:0000313" key="7">
    <source>
        <dbReference type="Proteomes" id="UP000291191"/>
    </source>
</evidence>
<feature type="transmembrane region" description="Helical" evidence="1">
    <location>
        <begin position="195"/>
        <end position="220"/>
    </location>
</feature>
<dbReference type="Proteomes" id="UP000285013">
    <property type="component" value="Unassembled WGS sequence"/>
</dbReference>
<feature type="transmembrane region" description="Helical" evidence="1">
    <location>
        <begin position="163"/>
        <end position="188"/>
    </location>
</feature>
<evidence type="ECO:0000313" key="2">
    <source>
        <dbReference type="EMBL" id="RGT53144.1"/>
    </source>
</evidence>
<dbReference type="EMBL" id="QRWT01000007">
    <property type="protein sequence ID" value="RGT53144.1"/>
    <property type="molecule type" value="Genomic_DNA"/>
</dbReference>
<proteinExistence type="predicted"/>